<feature type="transmembrane region" description="Helical" evidence="1">
    <location>
        <begin position="46"/>
        <end position="70"/>
    </location>
</feature>
<evidence type="ECO:0000313" key="3">
    <source>
        <dbReference type="Proteomes" id="UP000037558"/>
    </source>
</evidence>
<dbReference type="RefSeq" id="WP_053401182.1">
    <property type="nucleotide sequence ID" value="NZ_LILC01000013.1"/>
</dbReference>
<organism evidence="2 3">
    <name type="scientific">Priestia koreensis</name>
    <dbReference type="NCBI Taxonomy" id="284581"/>
    <lineage>
        <taxon>Bacteria</taxon>
        <taxon>Bacillati</taxon>
        <taxon>Bacillota</taxon>
        <taxon>Bacilli</taxon>
        <taxon>Bacillales</taxon>
        <taxon>Bacillaceae</taxon>
        <taxon>Priestia</taxon>
    </lineage>
</organism>
<keyword evidence="3" id="KW-1185">Reference proteome</keyword>
<accession>A0A0M0L4X5</accession>
<protein>
    <submittedName>
        <fullName evidence="2">Uncharacterized protein</fullName>
    </submittedName>
</protein>
<dbReference type="AlphaFoldDB" id="A0A0M0L4X5"/>
<gene>
    <name evidence="2" type="ORF">AMD01_09600</name>
</gene>
<name>A0A0M0L4X5_9BACI</name>
<dbReference type="EMBL" id="LILC01000013">
    <property type="protein sequence ID" value="KOO46116.1"/>
    <property type="molecule type" value="Genomic_DNA"/>
</dbReference>
<dbReference type="PATRIC" id="fig|284581.3.peg.1990"/>
<sequence>MSSVSLLGVNSWINVASAVLLVIGFYFTLSFLQALKEEDVRVTKQLKLAAVTCIGAALLAPALYQLYIYFRVV</sequence>
<dbReference type="Proteomes" id="UP000037558">
    <property type="component" value="Unassembled WGS sequence"/>
</dbReference>
<comment type="caution">
    <text evidence="2">The sequence shown here is derived from an EMBL/GenBank/DDBJ whole genome shotgun (WGS) entry which is preliminary data.</text>
</comment>
<keyword evidence="1" id="KW-0472">Membrane</keyword>
<evidence type="ECO:0000256" key="1">
    <source>
        <dbReference type="SAM" id="Phobius"/>
    </source>
</evidence>
<dbReference type="OrthoDB" id="2740244at2"/>
<keyword evidence="1" id="KW-1133">Transmembrane helix</keyword>
<reference evidence="3" key="1">
    <citation type="submission" date="2015-08" db="EMBL/GenBank/DDBJ databases">
        <title>Fjat-14210 dsm16467.</title>
        <authorList>
            <person name="Liu B."/>
            <person name="Wang J."/>
            <person name="Zhu Y."/>
            <person name="Liu G."/>
            <person name="Chen Q."/>
            <person name="Chen Z."/>
            <person name="Lan J."/>
            <person name="Che J."/>
            <person name="Ge C."/>
            <person name="Shi H."/>
            <person name="Pan Z."/>
            <person name="Liu X."/>
        </authorList>
    </citation>
    <scope>NUCLEOTIDE SEQUENCE [LARGE SCALE GENOMIC DNA]</scope>
    <source>
        <strain evidence="3">DSM 16467</strain>
    </source>
</reference>
<feature type="transmembrane region" description="Helical" evidence="1">
    <location>
        <begin position="12"/>
        <end position="34"/>
    </location>
</feature>
<evidence type="ECO:0000313" key="2">
    <source>
        <dbReference type="EMBL" id="KOO46116.1"/>
    </source>
</evidence>
<proteinExistence type="predicted"/>
<keyword evidence="1" id="KW-0812">Transmembrane</keyword>